<proteinExistence type="predicted"/>
<name>A0A1I1ET41_9BACT</name>
<reference evidence="1 2" key="1">
    <citation type="submission" date="2016-10" db="EMBL/GenBank/DDBJ databases">
        <authorList>
            <person name="de Groot N.N."/>
        </authorList>
    </citation>
    <scope>NUCLEOTIDE SEQUENCE [LARGE SCALE GENOMIC DNA]</scope>
    <source>
        <strain evidence="1 2">DSM 26130</strain>
    </source>
</reference>
<dbReference type="EMBL" id="FOLQ01000001">
    <property type="protein sequence ID" value="SFB88063.1"/>
    <property type="molecule type" value="Genomic_DNA"/>
</dbReference>
<keyword evidence="2" id="KW-1185">Reference proteome</keyword>
<evidence type="ECO:0000313" key="1">
    <source>
        <dbReference type="EMBL" id="SFB88063.1"/>
    </source>
</evidence>
<evidence type="ECO:0000313" key="2">
    <source>
        <dbReference type="Proteomes" id="UP000198598"/>
    </source>
</evidence>
<dbReference type="AlphaFoldDB" id="A0A1I1ET41"/>
<gene>
    <name evidence="1" type="ORF">SAMN05216167_1012</name>
</gene>
<organism evidence="1 2">
    <name type="scientific">Spirosoma endophyticum</name>
    <dbReference type="NCBI Taxonomy" id="662367"/>
    <lineage>
        <taxon>Bacteria</taxon>
        <taxon>Pseudomonadati</taxon>
        <taxon>Bacteroidota</taxon>
        <taxon>Cytophagia</taxon>
        <taxon>Cytophagales</taxon>
        <taxon>Cytophagaceae</taxon>
        <taxon>Spirosoma</taxon>
    </lineage>
</organism>
<sequence>MSQKLTKSIPDGWALLRLALRTNHRQELIDNQAAEE</sequence>
<accession>A0A1I1ET41</accession>
<dbReference type="Proteomes" id="UP000198598">
    <property type="component" value="Unassembled WGS sequence"/>
</dbReference>
<protein>
    <submittedName>
        <fullName evidence="1">Uncharacterized protein</fullName>
    </submittedName>
</protein>